<feature type="repeat" description="ANK" evidence="3">
    <location>
        <begin position="538"/>
        <end position="571"/>
    </location>
</feature>
<dbReference type="PROSITE" id="PS50297">
    <property type="entry name" value="ANK_REP_REGION"/>
    <property type="match status" value="3"/>
</dbReference>
<dbReference type="Gene3D" id="1.25.40.20">
    <property type="entry name" value="Ankyrin repeat-containing domain"/>
    <property type="match status" value="2"/>
</dbReference>
<dbReference type="AlphaFoldDB" id="A0A4V1WN41"/>
<keyword evidence="1" id="KW-0677">Repeat</keyword>
<feature type="repeat" description="ANK" evidence="3">
    <location>
        <begin position="572"/>
        <end position="604"/>
    </location>
</feature>
<evidence type="ECO:0000313" key="4">
    <source>
        <dbReference type="EMBL" id="RYN51700.1"/>
    </source>
</evidence>
<proteinExistence type="predicted"/>
<dbReference type="SMART" id="SM00248">
    <property type="entry name" value="ANK"/>
    <property type="match status" value="6"/>
</dbReference>
<comment type="caution">
    <text evidence="4">The sequence shown here is derived from an EMBL/GenBank/DDBJ whole genome shotgun (WGS) entry which is preliminary data.</text>
</comment>
<name>A0A4V1WN41_9PLEO</name>
<dbReference type="Proteomes" id="UP000292402">
    <property type="component" value="Unassembled WGS sequence"/>
</dbReference>
<feature type="repeat" description="ANK" evidence="3">
    <location>
        <begin position="469"/>
        <end position="501"/>
    </location>
</feature>
<dbReference type="Pfam" id="PF12796">
    <property type="entry name" value="Ank_2"/>
    <property type="match status" value="2"/>
</dbReference>
<evidence type="ECO:0000256" key="3">
    <source>
        <dbReference type="PROSITE-ProRule" id="PRU00023"/>
    </source>
</evidence>
<reference evidence="5" key="1">
    <citation type="journal article" date="2019" name="bioRxiv">
        <title>Genomics, evolutionary history and diagnostics of the Alternaria alternata species group including apple and Asian pear pathotypes.</title>
        <authorList>
            <person name="Armitage A.D."/>
            <person name="Cockerton H.M."/>
            <person name="Sreenivasaprasad S."/>
            <person name="Woodhall J.W."/>
            <person name="Lane C.R."/>
            <person name="Harrison R.J."/>
            <person name="Clarkson J.P."/>
        </authorList>
    </citation>
    <scope>NUCLEOTIDE SEQUENCE [LARGE SCALE GENOMIC DNA]</scope>
    <source>
        <strain evidence="5">FERA 1082</strain>
    </source>
</reference>
<dbReference type="PRINTS" id="PR01415">
    <property type="entry name" value="ANKYRIN"/>
</dbReference>
<dbReference type="PANTHER" id="PTHR24166">
    <property type="entry name" value="ROLLING PEBBLES, ISOFORM B"/>
    <property type="match status" value="1"/>
</dbReference>
<sequence length="694" mass="78452">MKSNTESIYHRVVTSYALAGKSINTLDRFKHMVLEPLDNEAFGEKLGELVNSTIDIKRIERNLAMLLTAYTMDLDRANESADSRETSSLIRKLRPFRYLPDFYLDDITRHCVLFCESQLKWDQEAKSNSSRLHYPFTEDSKVIKSMMDLRRAQLVCQIFEDLITERSERDSHLNTKVIPMSLMPHAEGTADTVSWSFKERCNAIGKKMSTILTPRAAREGVLSVASRRISVADRRAFRRASRPYRDCACQHECGWKSSLTTYGQLSIYHIKLPFLRPHCNNRSCLGTLFSLHADYWFPISWLMISVAVTATGYSVPRMSLEIYRVVPDSADAVSFALKGDIEGLRDLFTKGSASPHDISITHRYSLLQWALYGNQYKTCLFLCDLGAKLDHQSKYMIDDSPHNTACTLLLQGNLPFKDISALSIMTDYSDWIEEQAFLRVHRLVTELTRGDLAEELRYSPDSVNALDKNGRTPLHWAASRGSEVDCVTLLKFGADPNILDMHCLGPVAYSANRNHHTCTRILLEAGAHADVEIPRGYKMDSPLNSAARNARDPLLIRTLLEFGAKVDATDFDGNTALIHAARADKVEFARILLKHGADIDLATNTGHTALTTALHNNSHGVLELLLSRWKEQDGCPRTKKPDLLNIVAKYADLQSMLLLVNSTHLKTKCSLRFPSRDFERLLTTVIEKYPDEQA</sequence>
<dbReference type="PROSITE" id="PS50088">
    <property type="entry name" value="ANK_REPEAT"/>
    <property type="match status" value="3"/>
</dbReference>
<dbReference type="InterPro" id="IPR002110">
    <property type="entry name" value="Ankyrin_rpt"/>
</dbReference>
<dbReference type="InterPro" id="IPR036770">
    <property type="entry name" value="Ankyrin_rpt-contain_sf"/>
</dbReference>
<protein>
    <submittedName>
        <fullName evidence="4">Uncharacterized protein</fullName>
    </submittedName>
</protein>
<organism evidence="4 5">
    <name type="scientific">Alternaria tenuissima</name>
    <dbReference type="NCBI Taxonomy" id="119927"/>
    <lineage>
        <taxon>Eukaryota</taxon>
        <taxon>Fungi</taxon>
        <taxon>Dikarya</taxon>
        <taxon>Ascomycota</taxon>
        <taxon>Pezizomycotina</taxon>
        <taxon>Dothideomycetes</taxon>
        <taxon>Pleosporomycetidae</taxon>
        <taxon>Pleosporales</taxon>
        <taxon>Pleosporineae</taxon>
        <taxon>Pleosporaceae</taxon>
        <taxon>Alternaria</taxon>
        <taxon>Alternaria sect. Alternaria</taxon>
        <taxon>Alternaria alternata complex</taxon>
    </lineage>
</organism>
<evidence type="ECO:0000256" key="2">
    <source>
        <dbReference type="ARBA" id="ARBA00023043"/>
    </source>
</evidence>
<dbReference type="InterPro" id="IPR050889">
    <property type="entry name" value="Dendritic_Spine_Reg/Scaffold"/>
</dbReference>
<gene>
    <name evidence="4" type="ORF">AA0114_g5341</name>
</gene>
<evidence type="ECO:0000256" key="1">
    <source>
        <dbReference type="ARBA" id="ARBA00022737"/>
    </source>
</evidence>
<keyword evidence="2 3" id="KW-0040">ANK repeat</keyword>
<dbReference type="EMBL" id="PDXA01000015">
    <property type="protein sequence ID" value="RYN51700.1"/>
    <property type="molecule type" value="Genomic_DNA"/>
</dbReference>
<dbReference type="SUPFAM" id="SSF48403">
    <property type="entry name" value="Ankyrin repeat"/>
    <property type="match status" value="1"/>
</dbReference>
<evidence type="ECO:0000313" key="5">
    <source>
        <dbReference type="Proteomes" id="UP000292402"/>
    </source>
</evidence>
<dbReference type="PANTHER" id="PTHR24166:SF48">
    <property type="entry name" value="PROTEIN VAPYRIN"/>
    <property type="match status" value="1"/>
</dbReference>
<accession>A0A4V1WN41</accession>